<proteinExistence type="predicted"/>
<keyword evidence="3" id="KW-0378">Hydrolase</keyword>
<dbReference type="STRING" id="550447.SAMN05428946_1365"/>
<feature type="binding site" evidence="1">
    <location>
        <position position="157"/>
    </location>
    <ligand>
        <name>Mn(2+)</name>
        <dbReference type="ChEBI" id="CHEBI:29035"/>
        <label>2</label>
    </ligand>
</feature>
<dbReference type="Gene3D" id="3.40.630.10">
    <property type="entry name" value="Zn peptidases"/>
    <property type="match status" value="1"/>
</dbReference>
<dbReference type="PANTHER" id="PTHR11014">
    <property type="entry name" value="PEPTIDASE M20 FAMILY MEMBER"/>
    <property type="match status" value="1"/>
</dbReference>
<name>A0A1U7PJB2_9BACI</name>
<dbReference type="Pfam" id="PF01546">
    <property type="entry name" value="Peptidase_M20"/>
    <property type="match status" value="1"/>
</dbReference>
<gene>
    <name evidence="3" type="ORF">SAMN05428946_1365</name>
</gene>
<sequence>MDLTERLTRHRRTLHRIPEAGFEEFKTARYIREVLDGLGLAYEKPMETATVAWIGGDGAGRTLAFRADIDGLPIEEETGLPFRSEHPGWMHACGHDGHTAILLAFAERCMELKKEGRLPCNILLVFQPSEESGGGAARLVRSGVFDAHRPDAVFGLHVMPDEEEGLLLTRSGELTASATEYRIRVNGRSAHVADKQNGASALGALLHVASGIERIQQYHLDGLNRNIVHIGSMRAGEAINTVASSAYLEGTIRTYSAGDLERVTGSMRKLAESADLLFGAETELDVAEGYPPVINSPSLLPLSERAADAAGLKFLLKEKPYLFGEDFSFYSEVAPVHFAFLGVRNEGLGHTAALHTPHLNFREEALAGGVRFFEQALMQGGSL</sequence>
<dbReference type="NCBIfam" id="TIGR01891">
    <property type="entry name" value="amidohydrolases"/>
    <property type="match status" value="1"/>
</dbReference>
<feature type="binding site" evidence="1">
    <location>
        <position position="355"/>
    </location>
    <ligand>
        <name>Mn(2+)</name>
        <dbReference type="ChEBI" id="CHEBI:29035"/>
        <label>2</label>
    </ligand>
</feature>
<dbReference type="GO" id="GO:0046872">
    <property type="term" value="F:metal ion binding"/>
    <property type="evidence" value="ECO:0007669"/>
    <property type="project" value="UniProtKB-KW"/>
</dbReference>
<feature type="domain" description="Peptidase M20 dimerisation" evidence="2">
    <location>
        <begin position="178"/>
        <end position="273"/>
    </location>
</feature>
<dbReference type="Proteomes" id="UP000187550">
    <property type="component" value="Unassembled WGS sequence"/>
</dbReference>
<dbReference type="GO" id="GO:0016787">
    <property type="term" value="F:hydrolase activity"/>
    <property type="evidence" value="ECO:0007669"/>
    <property type="project" value="UniProtKB-KW"/>
</dbReference>
<dbReference type="SUPFAM" id="SSF55031">
    <property type="entry name" value="Bacterial exopeptidase dimerisation domain"/>
    <property type="match status" value="1"/>
</dbReference>
<organism evidence="3 4">
    <name type="scientific">Edaphobacillus lindanitolerans</name>
    <dbReference type="NCBI Taxonomy" id="550447"/>
    <lineage>
        <taxon>Bacteria</taxon>
        <taxon>Bacillati</taxon>
        <taxon>Bacillota</taxon>
        <taxon>Bacilli</taxon>
        <taxon>Bacillales</taxon>
        <taxon>Bacillaceae</taxon>
        <taxon>Edaphobacillus</taxon>
    </lineage>
</organism>
<dbReference type="OrthoDB" id="9776731at2"/>
<feature type="binding site" evidence="1">
    <location>
        <position position="131"/>
    </location>
    <ligand>
        <name>Mn(2+)</name>
        <dbReference type="ChEBI" id="CHEBI:29035"/>
        <label>2</label>
    </ligand>
</feature>
<accession>A0A1U7PJB2</accession>
<dbReference type="Gene3D" id="3.30.70.360">
    <property type="match status" value="1"/>
</dbReference>
<dbReference type="PANTHER" id="PTHR11014:SF63">
    <property type="entry name" value="METALLOPEPTIDASE, PUTATIVE (AFU_ORTHOLOGUE AFUA_6G09600)-RELATED"/>
    <property type="match status" value="1"/>
</dbReference>
<comment type="cofactor">
    <cofactor evidence="1">
        <name>Mn(2+)</name>
        <dbReference type="ChEBI" id="CHEBI:29035"/>
    </cofactor>
    <text evidence="1">The Mn(2+) ion enhances activity.</text>
</comment>
<keyword evidence="1" id="KW-0464">Manganese</keyword>
<reference evidence="4" key="1">
    <citation type="submission" date="2017-01" db="EMBL/GenBank/DDBJ databases">
        <authorList>
            <person name="Varghese N."/>
            <person name="Submissions S."/>
        </authorList>
    </citation>
    <scope>NUCLEOTIDE SEQUENCE [LARGE SCALE GENOMIC DNA]</scope>
    <source>
        <strain evidence="4">MNA4</strain>
    </source>
</reference>
<feature type="binding site" evidence="1">
    <location>
        <position position="95"/>
    </location>
    <ligand>
        <name>Mn(2+)</name>
        <dbReference type="ChEBI" id="CHEBI:29035"/>
        <label>2</label>
    </ligand>
</feature>
<dbReference type="InterPro" id="IPR017439">
    <property type="entry name" value="Amidohydrolase"/>
</dbReference>
<dbReference type="SUPFAM" id="SSF53187">
    <property type="entry name" value="Zn-dependent exopeptidases"/>
    <property type="match status" value="1"/>
</dbReference>
<evidence type="ECO:0000256" key="1">
    <source>
        <dbReference type="PIRSR" id="PIRSR005962-1"/>
    </source>
</evidence>
<evidence type="ECO:0000313" key="4">
    <source>
        <dbReference type="Proteomes" id="UP000187550"/>
    </source>
</evidence>
<dbReference type="InterPro" id="IPR002933">
    <property type="entry name" value="Peptidase_M20"/>
</dbReference>
<evidence type="ECO:0000313" key="3">
    <source>
        <dbReference type="EMBL" id="SIT80986.1"/>
    </source>
</evidence>
<dbReference type="AlphaFoldDB" id="A0A1U7PJB2"/>
<dbReference type="InterPro" id="IPR011650">
    <property type="entry name" value="Peptidase_M20_dimer"/>
</dbReference>
<evidence type="ECO:0000259" key="2">
    <source>
        <dbReference type="Pfam" id="PF07687"/>
    </source>
</evidence>
<dbReference type="RefSeq" id="WP_076757645.1">
    <property type="nucleotide sequence ID" value="NZ_FTPL01000002.1"/>
</dbReference>
<feature type="binding site" evidence="1">
    <location>
        <position position="93"/>
    </location>
    <ligand>
        <name>Mn(2+)</name>
        <dbReference type="ChEBI" id="CHEBI:29035"/>
        <label>2</label>
    </ligand>
</feature>
<keyword evidence="4" id="KW-1185">Reference proteome</keyword>
<dbReference type="Pfam" id="PF07687">
    <property type="entry name" value="M20_dimer"/>
    <property type="match status" value="1"/>
</dbReference>
<dbReference type="PIRSF" id="PIRSF005962">
    <property type="entry name" value="Pept_M20D_amidohydro"/>
    <property type="match status" value="1"/>
</dbReference>
<dbReference type="InterPro" id="IPR036264">
    <property type="entry name" value="Bact_exopeptidase_dim_dom"/>
</dbReference>
<protein>
    <submittedName>
        <fullName evidence="3">Amidohydrolase</fullName>
    </submittedName>
</protein>
<keyword evidence="1" id="KW-0479">Metal-binding</keyword>
<dbReference type="EMBL" id="FTPL01000002">
    <property type="protein sequence ID" value="SIT80986.1"/>
    <property type="molecule type" value="Genomic_DNA"/>
</dbReference>